<gene>
    <name evidence="2" type="primary">rsfS</name>
    <name evidence="3" type="ORF">HNR37_000383</name>
</gene>
<keyword evidence="2" id="KW-0963">Cytoplasm</keyword>
<dbReference type="GO" id="GO:0042256">
    <property type="term" value="P:cytosolic ribosome assembly"/>
    <property type="evidence" value="ECO:0007669"/>
    <property type="project" value="UniProtKB-UniRule"/>
</dbReference>
<evidence type="ECO:0000313" key="3">
    <source>
        <dbReference type="EMBL" id="MBB5021077.1"/>
    </source>
</evidence>
<name>A0A7W8DG56_9BACT</name>
<comment type="similarity">
    <text evidence="1 2">Belongs to the Iojap/RsfS family.</text>
</comment>
<keyword evidence="2" id="KW-0810">Translation regulation</keyword>
<reference evidence="3 4" key="1">
    <citation type="submission" date="2020-08" db="EMBL/GenBank/DDBJ databases">
        <title>Genomic Encyclopedia of Type Strains, Phase IV (KMG-IV): sequencing the most valuable type-strain genomes for metagenomic binning, comparative biology and taxonomic classification.</title>
        <authorList>
            <person name="Goeker M."/>
        </authorList>
    </citation>
    <scope>NUCLEOTIDE SEQUENCE [LARGE SCALE GENOMIC DNA]</scope>
    <source>
        <strain evidence="3 4">DSM 22071</strain>
    </source>
</reference>
<dbReference type="Pfam" id="PF02410">
    <property type="entry name" value="RsfS"/>
    <property type="match status" value="1"/>
</dbReference>
<keyword evidence="4" id="KW-1185">Reference proteome</keyword>
<dbReference type="EMBL" id="JACHID010000002">
    <property type="protein sequence ID" value="MBB5021077.1"/>
    <property type="molecule type" value="Genomic_DNA"/>
</dbReference>
<evidence type="ECO:0000256" key="1">
    <source>
        <dbReference type="ARBA" id="ARBA00010574"/>
    </source>
</evidence>
<dbReference type="GO" id="GO:0090071">
    <property type="term" value="P:negative regulation of ribosome biogenesis"/>
    <property type="evidence" value="ECO:0007669"/>
    <property type="project" value="UniProtKB-UniRule"/>
</dbReference>
<protein>
    <recommendedName>
        <fullName evidence="2">Ribosomal silencing factor RsfS</fullName>
    </recommendedName>
</protein>
<dbReference type="GO" id="GO:0043023">
    <property type="term" value="F:ribosomal large subunit binding"/>
    <property type="evidence" value="ECO:0007669"/>
    <property type="project" value="TreeGrafter"/>
</dbReference>
<accession>A0A7W8DG56</accession>
<dbReference type="GO" id="GO:0017148">
    <property type="term" value="P:negative regulation of translation"/>
    <property type="evidence" value="ECO:0007669"/>
    <property type="project" value="UniProtKB-UniRule"/>
</dbReference>
<comment type="subcellular location">
    <subcellularLocation>
        <location evidence="2">Cytoplasm</location>
    </subcellularLocation>
</comment>
<dbReference type="NCBIfam" id="TIGR00090">
    <property type="entry name" value="rsfS_iojap_ybeB"/>
    <property type="match status" value="1"/>
</dbReference>
<comment type="subunit">
    <text evidence="2">Interacts with ribosomal protein uL14 (rplN).</text>
</comment>
<dbReference type="InterPro" id="IPR004394">
    <property type="entry name" value="Iojap/RsfS/C7orf30"/>
</dbReference>
<sequence>MIPEALLQRISQLADEKHATHPRALDLAAVSSFADYFFICTAESTRQAQAIADHITETIKKETGRRPLGQEGYQAGEWILVDLDEVIVHIFTPQLREYYRIEALWEEAAEVELEIPHYQRGQSTQSPLSDAD</sequence>
<dbReference type="Proteomes" id="UP000528322">
    <property type="component" value="Unassembled WGS sequence"/>
</dbReference>
<dbReference type="Gene3D" id="3.30.460.10">
    <property type="entry name" value="Beta Polymerase, domain 2"/>
    <property type="match status" value="1"/>
</dbReference>
<proteinExistence type="inferred from homology"/>
<dbReference type="InterPro" id="IPR043519">
    <property type="entry name" value="NT_sf"/>
</dbReference>
<dbReference type="GO" id="GO:0005737">
    <property type="term" value="C:cytoplasm"/>
    <property type="evidence" value="ECO:0007669"/>
    <property type="project" value="UniProtKB-SubCell"/>
</dbReference>
<evidence type="ECO:0000256" key="2">
    <source>
        <dbReference type="HAMAP-Rule" id="MF_01477"/>
    </source>
</evidence>
<dbReference type="SUPFAM" id="SSF81301">
    <property type="entry name" value="Nucleotidyltransferase"/>
    <property type="match status" value="1"/>
</dbReference>
<dbReference type="HAMAP" id="MF_01477">
    <property type="entry name" value="Iojap_RsfS"/>
    <property type="match status" value="1"/>
</dbReference>
<dbReference type="RefSeq" id="WP_183729092.1">
    <property type="nucleotide sequence ID" value="NZ_JACHID010000002.1"/>
</dbReference>
<comment type="caution">
    <text evidence="3">The sequence shown here is derived from an EMBL/GenBank/DDBJ whole genome shotgun (WGS) entry which is preliminary data.</text>
</comment>
<keyword evidence="2" id="KW-0678">Repressor</keyword>
<dbReference type="PANTHER" id="PTHR21043">
    <property type="entry name" value="IOJAP SUPERFAMILY ORTHOLOG"/>
    <property type="match status" value="1"/>
</dbReference>
<evidence type="ECO:0000313" key="4">
    <source>
        <dbReference type="Proteomes" id="UP000528322"/>
    </source>
</evidence>
<comment type="function">
    <text evidence="2">Functions as a ribosomal silencing factor. Interacts with ribosomal protein uL14 (rplN), blocking formation of intersubunit bridge B8. Prevents association of the 30S and 50S ribosomal subunits and the formation of functional ribosomes, thus repressing translation.</text>
</comment>
<organism evidence="3 4">
    <name type="scientific">Desulfurispira natronophila</name>
    <dbReference type="NCBI Taxonomy" id="682562"/>
    <lineage>
        <taxon>Bacteria</taxon>
        <taxon>Pseudomonadati</taxon>
        <taxon>Chrysiogenota</taxon>
        <taxon>Chrysiogenia</taxon>
        <taxon>Chrysiogenales</taxon>
        <taxon>Chrysiogenaceae</taxon>
        <taxon>Desulfurispira</taxon>
    </lineage>
</organism>
<dbReference type="PANTHER" id="PTHR21043:SF0">
    <property type="entry name" value="MITOCHONDRIAL ASSEMBLY OF RIBOSOMAL LARGE SUBUNIT PROTEIN 1"/>
    <property type="match status" value="1"/>
</dbReference>
<dbReference type="AlphaFoldDB" id="A0A7W8DG56"/>